<evidence type="ECO:0000313" key="2">
    <source>
        <dbReference type="EMBL" id="KAF3038985.1"/>
    </source>
</evidence>
<keyword evidence="3" id="KW-1185">Reference proteome</keyword>
<sequence>MTTFFNRSLEEMRQFVLVLDKNGKRKLYHEVLDRLKTWFAEELGSVRGLKLYETYIHAMLRVKRTTRPRSLNIVHTLQTKRPFGNLVDHTCHVMLPAAPRLAVPLSADEKEKNGDNVRNGKPQMKEHGQASPRHSNKGPKDQSTQKPDEDHNKSGRSHRM</sequence>
<name>A0A9P5C0Q2_9PLEO</name>
<dbReference type="EMBL" id="SWKV01000033">
    <property type="protein sequence ID" value="KAF3038985.1"/>
    <property type="molecule type" value="Genomic_DNA"/>
</dbReference>
<accession>A0A9P5C0Q2</accession>
<organism evidence="2 3">
    <name type="scientific">Didymella heteroderae</name>
    <dbReference type="NCBI Taxonomy" id="1769908"/>
    <lineage>
        <taxon>Eukaryota</taxon>
        <taxon>Fungi</taxon>
        <taxon>Dikarya</taxon>
        <taxon>Ascomycota</taxon>
        <taxon>Pezizomycotina</taxon>
        <taxon>Dothideomycetes</taxon>
        <taxon>Pleosporomycetidae</taxon>
        <taxon>Pleosporales</taxon>
        <taxon>Pleosporineae</taxon>
        <taxon>Didymellaceae</taxon>
        <taxon>Didymella</taxon>
    </lineage>
</organism>
<evidence type="ECO:0000256" key="1">
    <source>
        <dbReference type="SAM" id="MobiDB-lite"/>
    </source>
</evidence>
<comment type="caution">
    <text evidence="2">The sequence shown here is derived from an EMBL/GenBank/DDBJ whole genome shotgun (WGS) entry which is preliminary data.</text>
</comment>
<reference evidence="2" key="1">
    <citation type="submission" date="2019-04" db="EMBL/GenBank/DDBJ databases">
        <title>Sequencing of skin fungus with MAO and IRED activity.</title>
        <authorList>
            <person name="Marsaioli A.J."/>
            <person name="Bonatto J.M.C."/>
            <person name="Reis Junior O."/>
        </authorList>
    </citation>
    <scope>NUCLEOTIDE SEQUENCE</scope>
    <source>
        <strain evidence="2">28M1</strain>
    </source>
</reference>
<gene>
    <name evidence="2" type="ORF">E8E12_003503</name>
</gene>
<feature type="region of interest" description="Disordered" evidence="1">
    <location>
        <begin position="103"/>
        <end position="160"/>
    </location>
</feature>
<dbReference type="Proteomes" id="UP000758155">
    <property type="component" value="Unassembled WGS sequence"/>
</dbReference>
<dbReference type="OrthoDB" id="4062651at2759"/>
<protein>
    <submittedName>
        <fullName evidence="2">Uncharacterized protein</fullName>
    </submittedName>
</protein>
<evidence type="ECO:0000313" key="3">
    <source>
        <dbReference type="Proteomes" id="UP000758155"/>
    </source>
</evidence>
<dbReference type="AlphaFoldDB" id="A0A9P5C0Q2"/>
<proteinExistence type="predicted"/>